<comment type="cofactor">
    <cofactor evidence="1">
        <name>[4Fe-4S] cluster</name>
        <dbReference type="ChEBI" id="CHEBI:49883"/>
    </cofactor>
</comment>
<dbReference type="OrthoDB" id="354769at2759"/>
<keyword evidence="4" id="KW-0479">Metal-binding</keyword>
<evidence type="ECO:0008006" key="10">
    <source>
        <dbReference type="Google" id="ProtNLM"/>
    </source>
</evidence>
<dbReference type="PANTHER" id="PTHR14464:SF4">
    <property type="entry name" value="EXONUCLEASE V"/>
    <property type="match status" value="1"/>
</dbReference>
<keyword evidence="6" id="KW-0269">Exonuclease</keyword>
<dbReference type="GO" id="GO:0005634">
    <property type="term" value="C:nucleus"/>
    <property type="evidence" value="ECO:0007669"/>
    <property type="project" value="TreeGrafter"/>
</dbReference>
<keyword evidence="4" id="KW-0408">Iron</keyword>
<feature type="compositionally biased region" description="Basic and acidic residues" evidence="7">
    <location>
        <begin position="134"/>
        <end position="166"/>
    </location>
</feature>
<dbReference type="Proteomes" id="UP000214365">
    <property type="component" value="Unassembled WGS sequence"/>
</dbReference>
<evidence type="ECO:0000313" key="8">
    <source>
        <dbReference type="EMBL" id="OKL64304.1"/>
    </source>
</evidence>
<evidence type="ECO:0000256" key="5">
    <source>
        <dbReference type="ARBA" id="ARBA00022722"/>
    </source>
</evidence>
<dbReference type="InterPro" id="IPR019190">
    <property type="entry name" value="EXOV"/>
</dbReference>
<feature type="compositionally biased region" description="Polar residues" evidence="7">
    <location>
        <begin position="121"/>
        <end position="130"/>
    </location>
</feature>
<dbReference type="RefSeq" id="XP_020124425.1">
    <property type="nucleotide sequence ID" value="XM_020260776.1"/>
</dbReference>
<evidence type="ECO:0000256" key="7">
    <source>
        <dbReference type="SAM" id="MobiDB-lite"/>
    </source>
</evidence>
<keyword evidence="4" id="KW-0411">Iron-sulfur</keyword>
<evidence type="ECO:0000256" key="6">
    <source>
        <dbReference type="ARBA" id="ARBA00022839"/>
    </source>
</evidence>
<comment type="subunit">
    <text evidence="3">Monomer.</text>
</comment>
<evidence type="ECO:0000256" key="2">
    <source>
        <dbReference type="ARBA" id="ARBA00009797"/>
    </source>
</evidence>
<sequence>MRSGEKQDDDSSDYGSDFTSDEEELLNELLERVVAAAKPTTTPSTPPSEQHNLSDAVHDLQPLSQPLLVTDIEDYEVPHAARIPKVLGREAWSPASKRVWQQKQHLPPPPPQQLAQKSQSSYPSSLQNHARFSSSEREGSSEGRPRELERQQAREKKWTETQEKADAQTTNDTTAAAAAAATEDAHAQQPSPLQRFRKPPNKALSVSDLIAPAWCELQYLYTLTKHGRKRATPAMKQGSAVHKVLEDEVHTTVPIDITTKEDGWALRIWNVIQGLRTLRENGMTRELEVWGLVEGEIVTGVIDQLSYICPNPKLETTAAEHYAEAEASRAVLPEYQMSITDYLLSPSGGGRRFDEMWKDTDEPAIEAEDEDYLAELDQSYLDVPRIYMTDIKTRASRSIPSVSSTSFRPTRLQLQLYYHMLNRSVTSDDVTMEMIAQRYDLNPGRPFTDAFIAEVGGLNEEYFDALSSPGLGSDDPDYVQGASSQDSISILLSHNNLSSLWNLMRKHLRYTFLPTYHNKDIAPSIPAAMQPASLELYPTVLSPVLTAKYLSSATVPEGVAPDELGSRSFLFDPWDLTSYASDQLNWWRGDREPRGVEVFDAWKCRICEFREECDWRQAKEYELATRRRRLPRTAMDMLGA</sequence>
<comment type="caution">
    <text evidence="8">The sequence shown here is derived from an EMBL/GenBank/DDBJ whole genome shotgun (WGS) entry which is preliminary data.</text>
</comment>
<dbReference type="GO" id="GO:0051539">
    <property type="term" value="F:4 iron, 4 sulfur cluster binding"/>
    <property type="evidence" value="ECO:0007669"/>
    <property type="project" value="UniProtKB-KW"/>
</dbReference>
<dbReference type="GO" id="GO:0045145">
    <property type="term" value="F:single-stranded DNA 5'-3' DNA exonuclease activity"/>
    <property type="evidence" value="ECO:0007669"/>
    <property type="project" value="InterPro"/>
</dbReference>
<dbReference type="PANTHER" id="PTHR14464">
    <property type="entry name" value="EXONUCLEASE V"/>
    <property type="match status" value="1"/>
</dbReference>
<dbReference type="GO" id="GO:0005739">
    <property type="term" value="C:mitochondrion"/>
    <property type="evidence" value="ECO:0007669"/>
    <property type="project" value="TreeGrafter"/>
</dbReference>
<keyword evidence="6" id="KW-0378">Hydrolase</keyword>
<reference evidence="8 9" key="1">
    <citation type="submission" date="2015-06" db="EMBL/GenBank/DDBJ databases">
        <title>Talaromyces atroroseus IBT 11181 draft genome.</title>
        <authorList>
            <person name="Rasmussen K.B."/>
            <person name="Rasmussen S."/>
            <person name="Petersen B."/>
            <person name="Sicheritz-Ponten T."/>
            <person name="Mortensen U.H."/>
            <person name="Thrane U."/>
        </authorList>
    </citation>
    <scope>NUCLEOTIDE SEQUENCE [LARGE SCALE GENOMIC DNA]</scope>
    <source>
        <strain evidence="8 9">IBT 11181</strain>
    </source>
</reference>
<keyword evidence="4" id="KW-0004">4Fe-4S</keyword>
<feature type="region of interest" description="Disordered" evidence="7">
    <location>
        <begin position="1"/>
        <end position="23"/>
    </location>
</feature>
<dbReference type="EMBL" id="LFMY01000001">
    <property type="protein sequence ID" value="OKL64304.1"/>
    <property type="molecule type" value="Genomic_DNA"/>
</dbReference>
<dbReference type="AlphaFoldDB" id="A0A225B0S2"/>
<evidence type="ECO:0000256" key="4">
    <source>
        <dbReference type="ARBA" id="ARBA00022485"/>
    </source>
</evidence>
<accession>A0A225B0S2</accession>
<dbReference type="Pfam" id="PF09810">
    <property type="entry name" value="Exo5"/>
    <property type="match status" value="1"/>
</dbReference>
<evidence type="ECO:0000256" key="3">
    <source>
        <dbReference type="ARBA" id="ARBA00011245"/>
    </source>
</evidence>
<dbReference type="GeneID" id="31000672"/>
<feature type="region of interest" description="Disordered" evidence="7">
    <location>
        <begin position="36"/>
        <end position="59"/>
    </location>
</feature>
<protein>
    <recommendedName>
        <fullName evidence="10">Exonuclease V, mitochondrial</fullName>
    </recommendedName>
</protein>
<feature type="compositionally biased region" description="Low complexity" evidence="7">
    <location>
        <begin position="167"/>
        <end position="182"/>
    </location>
</feature>
<gene>
    <name evidence="8" type="ORF">UA08_00917</name>
</gene>
<feature type="region of interest" description="Disordered" evidence="7">
    <location>
        <begin position="93"/>
        <end position="200"/>
    </location>
</feature>
<keyword evidence="5" id="KW-0540">Nuclease</keyword>
<evidence type="ECO:0000256" key="1">
    <source>
        <dbReference type="ARBA" id="ARBA00001966"/>
    </source>
</evidence>
<evidence type="ECO:0000313" key="9">
    <source>
        <dbReference type="Proteomes" id="UP000214365"/>
    </source>
</evidence>
<comment type="similarity">
    <text evidence="2">Belongs to the EXO5 family.</text>
</comment>
<proteinExistence type="inferred from homology"/>
<dbReference type="GO" id="GO:0036297">
    <property type="term" value="P:interstrand cross-link repair"/>
    <property type="evidence" value="ECO:0007669"/>
    <property type="project" value="TreeGrafter"/>
</dbReference>
<name>A0A225B0S2_TALAT</name>
<organism evidence="8 9">
    <name type="scientific">Talaromyces atroroseus</name>
    <dbReference type="NCBI Taxonomy" id="1441469"/>
    <lineage>
        <taxon>Eukaryota</taxon>
        <taxon>Fungi</taxon>
        <taxon>Dikarya</taxon>
        <taxon>Ascomycota</taxon>
        <taxon>Pezizomycotina</taxon>
        <taxon>Eurotiomycetes</taxon>
        <taxon>Eurotiomycetidae</taxon>
        <taxon>Eurotiales</taxon>
        <taxon>Trichocomaceae</taxon>
        <taxon>Talaromyces</taxon>
        <taxon>Talaromyces sect. Trachyspermi</taxon>
    </lineage>
</organism>
<keyword evidence="9" id="KW-1185">Reference proteome</keyword>